<name>B1TD58_9BURK</name>
<accession>B1TD58</accession>
<comment type="caution">
    <text evidence="2">The sequence shown here is derived from an EMBL/GenBank/DDBJ whole genome shotgun (WGS) entry which is preliminary data.</text>
</comment>
<reference evidence="2 3" key="1">
    <citation type="submission" date="2008-03" db="EMBL/GenBank/DDBJ databases">
        <title>Sequencing of the draft genome and assembly of Burkholderia ambifaria MEX-5.</title>
        <authorList>
            <consortium name="US DOE Joint Genome Institute (JGI-PGF)"/>
            <person name="Copeland A."/>
            <person name="Lucas S."/>
            <person name="Lapidus A."/>
            <person name="Glavina del Rio T."/>
            <person name="Dalin E."/>
            <person name="Tice H."/>
            <person name="Bruce D."/>
            <person name="Goodwin L."/>
            <person name="Pitluck S."/>
            <person name="Larimer F."/>
            <person name="Land M.L."/>
            <person name="Hauser L."/>
            <person name="Tiedje J."/>
            <person name="Richardson P."/>
        </authorList>
    </citation>
    <scope>NUCLEOTIDE SEQUENCE [LARGE SCALE GENOMIC DNA]</scope>
    <source>
        <strain evidence="2 3">MEX-5</strain>
    </source>
</reference>
<dbReference type="AlphaFoldDB" id="B1TD58"/>
<gene>
    <name evidence="2" type="ORF">BamMEX5DRAFT_5724</name>
</gene>
<evidence type="ECO:0000313" key="2">
    <source>
        <dbReference type="EMBL" id="EDT38500.1"/>
    </source>
</evidence>
<feature type="region of interest" description="Disordered" evidence="1">
    <location>
        <begin position="89"/>
        <end position="115"/>
    </location>
</feature>
<dbReference type="Proteomes" id="UP000004814">
    <property type="component" value="Unassembled WGS sequence"/>
</dbReference>
<evidence type="ECO:0000256" key="1">
    <source>
        <dbReference type="SAM" id="MobiDB-lite"/>
    </source>
</evidence>
<evidence type="ECO:0000313" key="3">
    <source>
        <dbReference type="Proteomes" id="UP000004814"/>
    </source>
</evidence>
<organism evidence="2 3">
    <name type="scientific">Burkholderia ambifaria MEX-5</name>
    <dbReference type="NCBI Taxonomy" id="396597"/>
    <lineage>
        <taxon>Bacteria</taxon>
        <taxon>Pseudomonadati</taxon>
        <taxon>Pseudomonadota</taxon>
        <taxon>Betaproteobacteria</taxon>
        <taxon>Burkholderiales</taxon>
        <taxon>Burkholderiaceae</taxon>
        <taxon>Burkholderia</taxon>
        <taxon>Burkholderia cepacia complex</taxon>
    </lineage>
</organism>
<proteinExistence type="predicted"/>
<sequence>MRIRTSSGQRISRPRRALRLSPAAEICLRGLPFSDKRVTICIHEELTSSSPTLASALKDSTLTNQYCLSVARQIFSDIESAGQTFSSNARGAGYRRRGGAGASQHISAEATSTHQAKCKGWQKQYGARLRRGHSPNLALSSEAGLGLNECQQLGVEDVRVNRQHAVGEARICLQLSVFKQLDGL</sequence>
<dbReference type="EMBL" id="ABLK01000278">
    <property type="protein sequence ID" value="EDT38500.1"/>
    <property type="molecule type" value="Genomic_DNA"/>
</dbReference>
<protein>
    <submittedName>
        <fullName evidence="2">Uncharacterized protein</fullName>
    </submittedName>
</protein>
<feature type="compositionally biased region" description="Polar residues" evidence="1">
    <location>
        <begin position="104"/>
        <end position="115"/>
    </location>
</feature>